<protein>
    <submittedName>
        <fullName evidence="5">Putative transcriptional regulator</fullName>
    </submittedName>
</protein>
<comment type="caution">
    <text evidence="5">The sequence shown here is derived from an EMBL/GenBank/DDBJ whole genome shotgun (WGS) entry which is preliminary data.</text>
</comment>
<dbReference type="InterPro" id="IPR036388">
    <property type="entry name" value="WH-like_DNA-bd_sf"/>
</dbReference>
<sequence>MPPTSIDLLPRREREVFETLYRLEQATAATLRGVLADPLSDSAVRTLLSRLEAKGLVRRSAGPDGFIYAPVPRTDAVAEGALKRMVETFFAGSAASAATALLGLGQTLTTDEAEALRRTIDRMGAPGEGEDRS</sequence>
<comment type="similarity">
    <text evidence="1">Belongs to the BlaI transcriptional regulatory family.</text>
</comment>
<keyword evidence="3" id="KW-0238">DNA-binding</keyword>
<dbReference type="AlphaFoldDB" id="A0A7W9A4U4"/>
<organism evidence="5 6">
    <name type="scientific">Brevundimonas halotolerans</name>
    <dbReference type="NCBI Taxonomy" id="69670"/>
    <lineage>
        <taxon>Bacteria</taxon>
        <taxon>Pseudomonadati</taxon>
        <taxon>Pseudomonadota</taxon>
        <taxon>Alphaproteobacteria</taxon>
        <taxon>Caulobacterales</taxon>
        <taxon>Caulobacteraceae</taxon>
        <taxon>Brevundimonas</taxon>
    </lineage>
</organism>
<dbReference type="EMBL" id="JACIJB010000011">
    <property type="protein sequence ID" value="MBB5661439.1"/>
    <property type="molecule type" value="Genomic_DNA"/>
</dbReference>
<reference evidence="5 6" key="1">
    <citation type="submission" date="2020-08" db="EMBL/GenBank/DDBJ databases">
        <title>Genomic Encyclopedia of Type Strains, Phase IV (KMG-IV): sequencing the most valuable type-strain genomes for metagenomic binning, comparative biology and taxonomic classification.</title>
        <authorList>
            <person name="Goeker M."/>
        </authorList>
    </citation>
    <scope>NUCLEOTIDE SEQUENCE [LARGE SCALE GENOMIC DNA]</scope>
    <source>
        <strain evidence="5 6">DSM 24448</strain>
    </source>
</reference>
<evidence type="ECO:0000313" key="6">
    <source>
        <dbReference type="Proteomes" id="UP000548978"/>
    </source>
</evidence>
<evidence type="ECO:0000256" key="4">
    <source>
        <dbReference type="ARBA" id="ARBA00023163"/>
    </source>
</evidence>
<dbReference type="Gene3D" id="1.10.10.10">
    <property type="entry name" value="Winged helix-like DNA-binding domain superfamily/Winged helix DNA-binding domain"/>
    <property type="match status" value="1"/>
</dbReference>
<proteinExistence type="inferred from homology"/>
<evidence type="ECO:0000256" key="1">
    <source>
        <dbReference type="ARBA" id="ARBA00011046"/>
    </source>
</evidence>
<accession>A0A7W9A4U4</accession>
<dbReference type="InterPro" id="IPR036390">
    <property type="entry name" value="WH_DNA-bd_sf"/>
</dbReference>
<keyword evidence="6" id="KW-1185">Reference proteome</keyword>
<dbReference type="SUPFAM" id="SSF46785">
    <property type="entry name" value="Winged helix' DNA-binding domain"/>
    <property type="match status" value="1"/>
</dbReference>
<evidence type="ECO:0000256" key="3">
    <source>
        <dbReference type="ARBA" id="ARBA00023125"/>
    </source>
</evidence>
<dbReference type="RefSeq" id="WP_123285783.1">
    <property type="nucleotide sequence ID" value="NZ_JACIJB010000011.1"/>
</dbReference>
<dbReference type="InterPro" id="IPR005650">
    <property type="entry name" value="BlaI_family"/>
</dbReference>
<keyword evidence="4" id="KW-0804">Transcription</keyword>
<dbReference type="OrthoDB" id="9813987at2"/>
<dbReference type="GO" id="GO:0045892">
    <property type="term" value="P:negative regulation of DNA-templated transcription"/>
    <property type="evidence" value="ECO:0007669"/>
    <property type="project" value="InterPro"/>
</dbReference>
<name>A0A7W9A4U4_9CAUL</name>
<gene>
    <name evidence="5" type="ORF">FHS65_002202</name>
</gene>
<evidence type="ECO:0000256" key="2">
    <source>
        <dbReference type="ARBA" id="ARBA00023015"/>
    </source>
</evidence>
<dbReference type="Proteomes" id="UP000548978">
    <property type="component" value="Unassembled WGS sequence"/>
</dbReference>
<keyword evidence="2" id="KW-0805">Transcription regulation</keyword>
<evidence type="ECO:0000313" key="5">
    <source>
        <dbReference type="EMBL" id="MBB5661439.1"/>
    </source>
</evidence>
<dbReference type="Pfam" id="PF03965">
    <property type="entry name" value="Penicillinase_R"/>
    <property type="match status" value="1"/>
</dbReference>
<dbReference type="GO" id="GO:0003677">
    <property type="term" value="F:DNA binding"/>
    <property type="evidence" value="ECO:0007669"/>
    <property type="project" value="UniProtKB-KW"/>
</dbReference>